<dbReference type="AlphaFoldDB" id="A0A8S3RKC9"/>
<name>A0A8S3RKC9_MYTED</name>
<sequence length="1117" mass="128476">MDETVIAKPDESLQLEDLKKEKAKAKSAFTKTRHSLLQILEEDFPDSEEIKVIQEKLINAEEKAMDIMGNLYDKYKHRNDIQNVMKTTKEMEKIEEEFTDAENECLYYLIESKVASSVGSSVSRISKRDNVNSENKVESKHVTAEKEVKLEFVQTTKEENKKSELGSDMWKQLKEFQYRYLKEIKETTRAGKLHFLAYIDQAPATKEYKLLQLRQYVEGEALQVIENLGHSAVAYDAAKERLERKYGGQRRQITLYIEELENFKPMREGIAKDIEHFADLLDIAVVNMKEAGRFEELTNGSLYNKLQRKMTESMLSRYHRWIFESGKTESVECLREWILQEAEFQTIAPETIHGLSANTSSNSQRNYKGNRRDGFKTFFGKSQNESYTGNRMCKCCNGNHGVWKCDEFRKLTVNKRWDTAKRLQLCYCCLGHDHVGRQCPRSRACNLNGCKEVHNILLHRDKQSFSEPKVPVRTESKTKQIYAAEKKKNTDAVTEGESRDRTMIGRDRKSNFVTLRTVPVILKNGNRTVSVNALLDDASTKTYINADVAAELGLQGQIEKVTVNVLNDNVETFETMPVEVRLQSHNGQTDAKVVAFTTYRVTGSLQPVDWKQHARKWDHLAGIKFPNLGKRPTVDMLIGLDYPDLHYSYRDIRGKPGEPIARLTLKFWEIENVKTPSENVFLSSDEKKALSKVEQSLEFKDGHYEVKLPWKDDTPSLPKYYSMALSRLANTEKRLNKDPSIAKMIRPDKETTKTRIVFDASAKFQGISLNDTIHQGPKLQQDLFDVLLRFRKYPVALVCDIAEMYLRIKIAPDDRPYHRFLWRAMNTEQVPEEYEFNSVVFGVNSSPFQAQFVSRKHAEMTKDSYPRAAETVLKSTYMDDSMDSVINKEQGIELYNQLSQLWAKAGMYARKWLSNSKAVLQCIPEEDRASQVDLDEGYLPSVKTLGVIWQADNDIFTFKANPPAEDFKFTKRNILSKVATLLDPLGFIAPYTIRGKLLLQEMWTAGLDWDDQLDEELVEKSREWFRELDELCCIEIPRRLQLNEDIVSTSLHTFSDASQEAYGSVIYARNEHTSGMIYTRLIAAKSRVAPLTSVSIPRLELMAAVLGLRLALSVKTH</sequence>
<dbReference type="PANTHER" id="PTHR47331">
    <property type="entry name" value="PHD-TYPE DOMAIN-CONTAINING PROTEIN"/>
    <property type="match status" value="1"/>
</dbReference>
<keyword evidence="2" id="KW-1185">Reference proteome</keyword>
<reference evidence="1" key="1">
    <citation type="submission" date="2021-03" db="EMBL/GenBank/DDBJ databases">
        <authorList>
            <person name="Bekaert M."/>
        </authorList>
    </citation>
    <scope>NUCLEOTIDE SEQUENCE</scope>
</reference>
<organism evidence="1 2">
    <name type="scientific">Mytilus edulis</name>
    <name type="common">Blue mussel</name>
    <dbReference type="NCBI Taxonomy" id="6550"/>
    <lineage>
        <taxon>Eukaryota</taxon>
        <taxon>Metazoa</taxon>
        <taxon>Spiralia</taxon>
        <taxon>Lophotrochozoa</taxon>
        <taxon>Mollusca</taxon>
        <taxon>Bivalvia</taxon>
        <taxon>Autobranchia</taxon>
        <taxon>Pteriomorphia</taxon>
        <taxon>Mytilida</taxon>
        <taxon>Mytiloidea</taxon>
        <taxon>Mytilidae</taxon>
        <taxon>Mytilinae</taxon>
        <taxon>Mytilus</taxon>
    </lineage>
</organism>
<proteinExistence type="predicted"/>
<comment type="caution">
    <text evidence="1">The sequence shown here is derived from an EMBL/GenBank/DDBJ whole genome shotgun (WGS) entry which is preliminary data.</text>
</comment>
<protein>
    <recommendedName>
        <fullName evidence="3">Peptidase aspartic putative domain-containing protein</fullName>
    </recommendedName>
</protein>
<dbReference type="Gene3D" id="3.10.10.10">
    <property type="entry name" value="HIV Type 1 Reverse Transcriptase, subunit A, domain 1"/>
    <property type="match status" value="1"/>
</dbReference>
<dbReference type="InterPro" id="IPR043502">
    <property type="entry name" value="DNA/RNA_pol_sf"/>
</dbReference>
<dbReference type="Pfam" id="PF05380">
    <property type="entry name" value="Peptidase_A17"/>
    <property type="match status" value="1"/>
</dbReference>
<dbReference type="CDD" id="cd01644">
    <property type="entry name" value="RT_pepA17"/>
    <property type="match status" value="1"/>
</dbReference>
<dbReference type="SUPFAM" id="SSF56672">
    <property type="entry name" value="DNA/RNA polymerases"/>
    <property type="match status" value="1"/>
</dbReference>
<dbReference type="Proteomes" id="UP000683360">
    <property type="component" value="Unassembled WGS sequence"/>
</dbReference>
<dbReference type="Pfam" id="PF03564">
    <property type="entry name" value="DUF1759"/>
    <property type="match status" value="1"/>
</dbReference>
<dbReference type="OrthoDB" id="6138997at2759"/>
<evidence type="ECO:0000313" key="2">
    <source>
        <dbReference type="Proteomes" id="UP000683360"/>
    </source>
</evidence>
<evidence type="ECO:0000313" key="1">
    <source>
        <dbReference type="EMBL" id="CAG2208617.1"/>
    </source>
</evidence>
<dbReference type="InterPro" id="IPR005312">
    <property type="entry name" value="DUF1759"/>
</dbReference>
<gene>
    <name evidence="1" type="ORF">MEDL_22805</name>
</gene>
<dbReference type="InterPro" id="IPR043128">
    <property type="entry name" value="Rev_trsase/Diguanyl_cyclase"/>
</dbReference>
<evidence type="ECO:0008006" key="3">
    <source>
        <dbReference type="Google" id="ProtNLM"/>
    </source>
</evidence>
<dbReference type="EMBL" id="CAJPWZ010001114">
    <property type="protein sequence ID" value="CAG2208617.1"/>
    <property type="molecule type" value="Genomic_DNA"/>
</dbReference>
<dbReference type="PANTHER" id="PTHR47331:SF4">
    <property type="entry name" value="PEPTIDASE S1 DOMAIN-CONTAINING PROTEIN"/>
    <property type="match status" value="1"/>
</dbReference>
<accession>A0A8S3RKC9</accession>
<dbReference type="InterPro" id="IPR008042">
    <property type="entry name" value="Retrotrans_Pao"/>
</dbReference>
<dbReference type="Gene3D" id="3.30.70.270">
    <property type="match status" value="1"/>
</dbReference>